<dbReference type="Proteomes" id="UP000192501">
    <property type="component" value="Unassembled WGS sequence"/>
</dbReference>
<comment type="caution">
    <text evidence="6">The sequence shown here is derived from an EMBL/GenBank/DDBJ whole genome shotgun (WGS) entry which is preliminary data.</text>
</comment>
<dbReference type="InterPro" id="IPR012337">
    <property type="entry name" value="RNaseH-like_sf"/>
</dbReference>
<dbReference type="VEuPathDB" id="MicrosporidiaDB:HERIO_1443"/>
<evidence type="ECO:0000256" key="4">
    <source>
        <dbReference type="ARBA" id="ARBA00022759"/>
    </source>
</evidence>
<dbReference type="GO" id="GO:0016779">
    <property type="term" value="F:nucleotidyltransferase activity"/>
    <property type="evidence" value="ECO:0007669"/>
    <property type="project" value="UniProtKB-KW"/>
</dbReference>
<gene>
    <name evidence="6" type="primary">POL</name>
    <name evidence="6" type="ORF">A0H76_916</name>
</gene>
<keyword evidence="3" id="KW-0540">Nuclease</keyword>
<dbReference type="PANTHER" id="PTHR37984">
    <property type="entry name" value="PROTEIN CBG26694"/>
    <property type="match status" value="1"/>
</dbReference>
<dbReference type="VEuPathDB" id="MicrosporidiaDB:HERIO_1442"/>
<organism evidence="6 7">
    <name type="scientific">Hepatospora eriocheir</name>
    <dbReference type="NCBI Taxonomy" id="1081669"/>
    <lineage>
        <taxon>Eukaryota</taxon>
        <taxon>Fungi</taxon>
        <taxon>Fungi incertae sedis</taxon>
        <taxon>Microsporidia</taxon>
        <taxon>Hepatosporidae</taxon>
        <taxon>Hepatospora</taxon>
    </lineage>
</organism>
<dbReference type="InterPro" id="IPR050951">
    <property type="entry name" value="Retrovirus_Pol_polyprotein"/>
</dbReference>
<dbReference type="AlphaFoldDB" id="A0A1X0QIA6"/>
<feature type="domain" description="Integrase catalytic" evidence="5">
    <location>
        <begin position="364"/>
        <end position="519"/>
    </location>
</feature>
<keyword evidence="4" id="KW-0378">Hydrolase</keyword>
<proteinExistence type="predicted"/>
<sequence length="632" mass="72739">MQCLADVLITPSRVKILRDRLDRVKYFYSKKVSDYEHYIRKIVAEVNLVSNEESKITNNKVNSIFKNGLPGVLRDKLIFNDINDICRAVEVIERLETESPIYITKLKEKKVFNDKIYKDNRNIKNKKTGEYRNANGNDNKRYSRGIKQVDIEEDDSLIEDCLTNDNMEDKNYINAISKGDSDESMKVEIYIRNKMYKGMVDTGSRVSLIRYDVVLECELDVEETDIKGKLVAVNESEIKVKGYVDADLQLGKYGQRVKCKLIAVCNISEQIIIGLDILVKEKISIDVGNSVLVINEKMIPMCGYVKEEAVDSPDKILKEKVYNSTSQSFSQSNNIKSGVKNTVEKYKKNKSSNKRYGQIKGDLVYKAPFDTIAINIYGPVNLKNRDFYILTAIDMCTRWVEFFKIKNLKAEEVFNVLFINWFKTYPLPRKMICDNGRTFIVKEFLKRSEALGIKVKYITPYNPTSNSICERVHSVLGNVIRINKGKDLHEILALAGDLLRSTYHSGIGMTPMKLIFNREKFNVKVKQPEKSEMLLKAIESAKNQALKNKERTNAKRIDIEFSVGDLVLIRVENPSKFEEKFRGLYEVVNVFSNSVEIVNESDKKEIVNIKRVLPFKKGEDVMVNETKNETLF</sequence>
<dbReference type="Gene3D" id="2.40.70.10">
    <property type="entry name" value="Acid Proteases"/>
    <property type="match status" value="1"/>
</dbReference>
<dbReference type="InterPro" id="IPR001584">
    <property type="entry name" value="Integrase_cat-core"/>
</dbReference>
<dbReference type="GO" id="GO:0015074">
    <property type="term" value="P:DNA integration"/>
    <property type="evidence" value="ECO:0007669"/>
    <property type="project" value="InterPro"/>
</dbReference>
<dbReference type="InterPro" id="IPR036397">
    <property type="entry name" value="RNaseH_sf"/>
</dbReference>
<keyword evidence="2" id="KW-0548">Nucleotidyltransferase</keyword>
<evidence type="ECO:0000259" key="5">
    <source>
        <dbReference type="PROSITE" id="PS50994"/>
    </source>
</evidence>
<dbReference type="GO" id="GO:0004519">
    <property type="term" value="F:endonuclease activity"/>
    <property type="evidence" value="ECO:0007669"/>
    <property type="project" value="UniProtKB-KW"/>
</dbReference>
<dbReference type="SUPFAM" id="SSF53098">
    <property type="entry name" value="Ribonuclease H-like"/>
    <property type="match status" value="1"/>
</dbReference>
<evidence type="ECO:0000256" key="3">
    <source>
        <dbReference type="ARBA" id="ARBA00022722"/>
    </source>
</evidence>
<dbReference type="GO" id="GO:0003676">
    <property type="term" value="F:nucleic acid binding"/>
    <property type="evidence" value="ECO:0007669"/>
    <property type="project" value="InterPro"/>
</dbReference>
<dbReference type="EMBL" id="LTAI01000204">
    <property type="protein sequence ID" value="ORD99404.1"/>
    <property type="molecule type" value="Genomic_DNA"/>
</dbReference>
<evidence type="ECO:0000313" key="6">
    <source>
        <dbReference type="EMBL" id="ORD99404.1"/>
    </source>
</evidence>
<name>A0A1X0QIA6_9MICR</name>
<dbReference type="GO" id="GO:0005634">
    <property type="term" value="C:nucleus"/>
    <property type="evidence" value="ECO:0007669"/>
    <property type="project" value="UniProtKB-ARBA"/>
</dbReference>
<dbReference type="PROSITE" id="PS50994">
    <property type="entry name" value="INTEGRASE"/>
    <property type="match status" value="1"/>
</dbReference>
<dbReference type="Gene3D" id="3.30.420.10">
    <property type="entry name" value="Ribonuclease H-like superfamily/Ribonuclease H"/>
    <property type="match status" value="1"/>
</dbReference>
<dbReference type="SUPFAM" id="SSF50630">
    <property type="entry name" value="Acid proteases"/>
    <property type="match status" value="1"/>
</dbReference>
<protein>
    <submittedName>
        <fullName evidence="6">POL</fullName>
    </submittedName>
</protein>
<reference evidence="6 7" key="1">
    <citation type="journal article" date="2017" name="Environ. Microbiol.">
        <title>Decay of the glycolytic pathway and adaptation to intranuclear parasitism within Enterocytozoonidae microsporidia.</title>
        <authorList>
            <person name="Wiredu Boakye D."/>
            <person name="Jaroenlak P."/>
            <person name="Prachumwat A."/>
            <person name="Williams T.A."/>
            <person name="Bateman K.S."/>
            <person name="Itsathitphaisarn O."/>
            <person name="Sritunyalucksana K."/>
            <person name="Paszkiewicz K.H."/>
            <person name="Moore K.A."/>
            <person name="Stentiford G.D."/>
            <person name="Williams B.A."/>
        </authorList>
    </citation>
    <scope>NUCLEOTIDE SEQUENCE [LARGE SCALE GENOMIC DNA]</scope>
    <source>
        <strain evidence="7">canceri</strain>
    </source>
</reference>
<accession>A0A1X0QIA6</accession>
<dbReference type="InterPro" id="IPR021109">
    <property type="entry name" value="Peptidase_aspartic_dom_sf"/>
</dbReference>
<dbReference type="VEuPathDB" id="MicrosporidiaDB:HERIO_1441"/>
<evidence type="ECO:0000256" key="2">
    <source>
        <dbReference type="ARBA" id="ARBA00022695"/>
    </source>
</evidence>
<dbReference type="CDD" id="cd00303">
    <property type="entry name" value="retropepsin_like"/>
    <property type="match status" value="1"/>
</dbReference>
<keyword evidence="1" id="KW-0808">Transferase</keyword>
<dbReference type="Pfam" id="PF00665">
    <property type="entry name" value="rve"/>
    <property type="match status" value="1"/>
</dbReference>
<dbReference type="PANTHER" id="PTHR37984:SF5">
    <property type="entry name" value="PROTEIN NYNRIN-LIKE"/>
    <property type="match status" value="1"/>
</dbReference>
<evidence type="ECO:0000256" key="1">
    <source>
        <dbReference type="ARBA" id="ARBA00022679"/>
    </source>
</evidence>
<dbReference type="VEuPathDB" id="MicrosporidiaDB:A0H76_916"/>
<keyword evidence="4" id="KW-0255">Endonuclease</keyword>
<evidence type="ECO:0000313" key="7">
    <source>
        <dbReference type="Proteomes" id="UP000192501"/>
    </source>
</evidence>